<dbReference type="Gene3D" id="3.30.70.360">
    <property type="match status" value="1"/>
</dbReference>
<dbReference type="InterPro" id="IPR036264">
    <property type="entry name" value="Bact_exopeptidase_dim_dom"/>
</dbReference>
<protein>
    <submittedName>
        <fullName evidence="2">M20 family metallopeptidase</fullName>
    </submittedName>
</protein>
<sequence length="409" mass="43234">MTRPWDELRQRAQAHLPGLVALRRHLHTIPEVGLDLPRTQTAVLAALDGLPLDIHTGTACSSVVAVLTGARPGPAVLLRADMDALPVREESGEPFAATNGNMHACGHDLHMAGLVGAARLLNEARSRLCGSVVFVFQPGEEGYDGAQVMLDEGLLESCPEPPVAAYAVHVGPGRPGTLWTRPDVILAGMSELTVEVRGRGGHGSAPHRAADPVPVLCEIVGALQTYVTRRHSVFDPVVLTVTRLRAGQALNVIPDTASLGATVRTLSEAASRAVRSGVTELVRSIAQAHGAQAEVRFTDRYPVTRNDPAETAFVSEVAARLLGSDRVTTRHDPLMGSEDFARVLERVPGALAFLGTTPPNLDPADAPDVHSPHARFADDTLAEHAALLARLAADRLAVGDTGRPRGGRA</sequence>
<dbReference type="RefSeq" id="WP_397025304.1">
    <property type="nucleotide sequence ID" value="NZ_JBITMB010000010.1"/>
</dbReference>
<evidence type="ECO:0000259" key="1">
    <source>
        <dbReference type="Pfam" id="PF07687"/>
    </source>
</evidence>
<dbReference type="EMBL" id="JBITMB010000010">
    <property type="protein sequence ID" value="MFI7444952.1"/>
    <property type="molecule type" value="Genomic_DNA"/>
</dbReference>
<proteinExistence type="predicted"/>
<dbReference type="InterPro" id="IPR017439">
    <property type="entry name" value="Amidohydrolase"/>
</dbReference>
<dbReference type="InterPro" id="IPR002933">
    <property type="entry name" value="Peptidase_M20"/>
</dbReference>
<evidence type="ECO:0000313" key="2">
    <source>
        <dbReference type="EMBL" id="MFI7444952.1"/>
    </source>
</evidence>
<dbReference type="SUPFAM" id="SSF53187">
    <property type="entry name" value="Zn-dependent exopeptidases"/>
    <property type="match status" value="1"/>
</dbReference>
<reference evidence="2 3" key="1">
    <citation type="submission" date="2024-10" db="EMBL/GenBank/DDBJ databases">
        <title>The Natural Products Discovery Center: Release of the First 8490 Sequenced Strains for Exploring Actinobacteria Biosynthetic Diversity.</title>
        <authorList>
            <person name="Kalkreuter E."/>
            <person name="Kautsar S.A."/>
            <person name="Yang D."/>
            <person name="Bader C.D."/>
            <person name="Teijaro C.N."/>
            <person name="Fluegel L."/>
            <person name="Davis C.M."/>
            <person name="Simpson J.R."/>
            <person name="Lauterbach L."/>
            <person name="Steele A.D."/>
            <person name="Gui C."/>
            <person name="Meng S."/>
            <person name="Li G."/>
            <person name="Viehrig K."/>
            <person name="Ye F."/>
            <person name="Su P."/>
            <person name="Kiefer A.F."/>
            <person name="Nichols A."/>
            <person name="Cepeda A.J."/>
            <person name="Yan W."/>
            <person name="Fan B."/>
            <person name="Jiang Y."/>
            <person name="Adhikari A."/>
            <person name="Zheng C.-J."/>
            <person name="Schuster L."/>
            <person name="Cowan T.M."/>
            <person name="Smanski M.J."/>
            <person name="Chevrette M.G."/>
            <person name="De Carvalho L.P.S."/>
            <person name="Shen B."/>
        </authorList>
    </citation>
    <scope>NUCLEOTIDE SEQUENCE [LARGE SCALE GENOMIC DNA]</scope>
    <source>
        <strain evidence="2 3">NPDC049503</strain>
    </source>
</reference>
<dbReference type="Pfam" id="PF01546">
    <property type="entry name" value="Peptidase_M20"/>
    <property type="match status" value="1"/>
</dbReference>
<comment type="caution">
    <text evidence="2">The sequence shown here is derived from an EMBL/GenBank/DDBJ whole genome shotgun (WGS) entry which is preliminary data.</text>
</comment>
<evidence type="ECO:0000313" key="3">
    <source>
        <dbReference type="Proteomes" id="UP001612928"/>
    </source>
</evidence>
<dbReference type="PIRSF" id="PIRSF005962">
    <property type="entry name" value="Pept_M20D_amidohydro"/>
    <property type="match status" value="1"/>
</dbReference>
<organism evidence="2 3">
    <name type="scientific">Nonomuraea indica</name>
    <dbReference type="NCBI Taxonomy" id="1581193"/>
    <lineage>
        <taxon>Bacteria</taxon>
        <taxon>Bacillati</taxon>
        <taxon>Actinomycetota</taxon>
        <taxon>Actinomycetes</taxon>
        <taxon>Streptosporangiales</taxon>
        <taxon>Streptosporangiaceae</taxon>
        <taxon>Nonomuraea</taxon>
    </lineage>
</organism>
<gene>
    <name evidence="2" type="ORF">ACIBP5_33700</name>
</gene>
<dbReference type="CDD" id="cd03886">
    <property type="entry name" value="M20_Acy1"/>
    <property type="match status" value="1"/>
</dbReference>
<dbReference type="PANTHER" id="PTHR11014">
    <property type="entry name" value="PEPTIDASE M20 FAMILY MEMBER"/>
    <property type="match status" value="1"/>
</dbReference>
<accession>A0ABW8AFZ0</accession>
<dbReference type="PANTHER" id="PTHR11014:SF63">
    <property type="entry name" value="METALLOPEPTIDASE, PUTATIVE (AFU_ORTHOLOGUE AFUA_6G09600)-RELATED"/>
    <property type="match status" value="1"/>
</dbReference>
<dbReference type="InterPro" id="IPR011650">
    <property type="entry name" value="Peptidase_M20_dimer"/>
</dbReference>
<dbReference type="NCBIfam" id="TIGR01891">
    <property type="entry name" value="amidohydrolases"/>
    <property type="match status" value="1"/>
</dbReference>
<dbReference type="Gene3D" id="3.40.630.10">
    <property type="entry name" value="Zn peptidases"/>
    <property type="match status" value="1"/>
</dbReference>
<feature type="domain" description="Peptidase M20 dimerisation" evidence="1">
    <location>
        <begin position="188"/>
        <end position="286"/>
    </location>
</feature>
<dbReference type="Pfam" id="PF07687">
    <property type="entry name" value="M20_dimer"/>
    <property type="match status" value="1"/>
</dbReference>
<name>A0ABW8AFZ0_9ACTN</name>
<dbReference type="Proteomes" id="UP001612928">
    <property type="component" value="Unassembled WGS sequence"/>
</dbReference>
<keyword evidence="3" id="KW-1185">Reference proteome</keyword>
<dbReference type="SUPFAM" id="SSF55031">
    <property type="entry name" value="Bacterial exopeptidase dimerisation domain"/>
    <property type="match status" value="1"/>
</dbReference>